<evidence type="ECO:0000256" key="4">
    <source>
        <dbReference type="SAM" id="SignalP"/>
    </source>
</evidence>
<evidence type="ECO:0000256" key="2">
    <source>
        <dbReference type="ARBA" id="ARBA00022729"/>
    </source>
</evidence>
<dbReference type="OrthoDB" id="5664384at2"/>
<dbReference type="InterPro" id="IPR015943">
    <property type="entry name" value="WD40/YVTN_repeat-like_dom_sf"/>
</dbReference>
<reference evidence="6 7" key="1">
    <citation type="submission" date="2018-03" db="EMBL/GenBank/DDBJ databases">
        <title>Ahniella affigens gen. nov., sp. nov., a gammaproteobacterium isolated from sandy soil near a stream.</title>
        <authorList>
            <person name="Ko Y."/>
            <person name="Kim J.-H."/>
        </authorList>
    </citation>
    <scope>NUCLEOTIDE SEQUENCE [LARGE SCALE GENOMIC DNA]</scope>
    <source>
        <strain evidence="6 7">D13</strain>
    </source>
</reference>
<organism evidence="6 7">
    <name type="scientific">Ahniella affigens</name>
    <dbReference type="NCBI Taxonomy" id="2021234"/>
    <lineage>
        <taxon>Bacteria</taxon>
        <taxon>Pseudomonadati</taxon>
        <taxon>Pseudomonadota</taxon>
        <taxon>Gammaproteobacteria</taxon>
        <taxon>Lysobacterales</taxon>
        <taxon>Rhodanobacteraceae</taxon>
        <taxon>Ahniella</taxon>
    </lineage>
</organism>
<dbReference type="PANTHER" id="PTHR43739:SF5">
    <property type="entry name" value="EXO-ALPHA-SIALIDASE"/>
    <property type="match status" value="1"/>
</dbReference>
<evidence type="ECO:0000259" key="5">
    <source>
        <dbReference type="PROSITE" id="PS51829"/>
    </source>
</evidence>
<feature type="domain" description="P/Homo B" evidence="5">
    <location>
        <begin position="914"/>
        <end position="1084"/>
    </location>
</feature>
<dbReference type="GO" id="GO:0010411">
    <property type="term" value="P:xyloglucan metabolic process"/>
    <property type="evidence" value="ECO:0007669"/>
    <property type="project" value="TreeGrafter"/>
</dbReference>
<dbReference type="GO" id="GO:0004252">
    <property type="term" value="F:serine-type endopeptidase activity"/>
    <property type="evidence" value="ECO:0007669"/>
    <property type="project" value="InterPro"/>
</dbReference>
<dbReference type="Pfam" id="PF01364">
    <property type="entry name" value="Peptidase_C25"/>
    <property type="match status" value="1"/>
</dbReference>
<dbReference type="GO" id="GO:0006508">
    <property type="term" value="P:proteolysis"/>
    <property type="evidence" value="ECO:0007669"/>
    <property type="project" value="UniProtKB-KW"/>
</dbReference>
<keyword evidence="2 4" id="KW-0732">Signal</keyword>
<feature type="chain" id="PRO_5015136474" description="P/Homo B domain-containing protein" evidence="4">
    <location>
        <begin position="29"/>
        <end position="1929"/>
    </location>
</feature>
<dbReference type="Proteomes" id="UP000241074">
    <property type="component" value="Chromosome"/>
</dbReference>
<name>A0A2P1PQ96_9GAMM</name>
<dbReference type="InterPro" id="IPR036278">
    <property type="entry name" value="Sialidase_sf"/>
</dbReference>
<dbReference type="Gene3D" id="3.40.50.10390">
    <property type="entry name" value="Gingipain r, domain 1"/>
    <property type="match status" value="1"/>
</dbReference>
<feature type="signal peptide" evidence="4">
    <location>
        <begin position="1"/>
        <end position="28"/>
    </location>
</feature>
<dbReference type="CDD" id="cd15482">
    <property type="entry name" value="Sialidase_non-viral"/>
    <property type="match status" value="1"/>
</dbReference>
<dbReference type="InterPro" id="IPR029030">
    <property type="entry name" value="Caspase-like_dom_sf"/>
</dbReference>
<evidence type="ECO:0000256" key="3">
    <source>
        <dbReference type="ARBA" id="ARBA00022801"/>
    </source>
</evidence>
<keyword evidence="3" id="KW-0378">Hydrolase</keyword>
<gene>
    <name evidence="6" type="ORF">C7S18_07340</name>
</gene>
<dbReference type="Gene3D" id="2.60.120.260">
    <property type="entry name" value="Galactose-binding domain-like"/>
    <property type="match status" value="1"/>
</dbReference>
<reference evidence="6 7" key="2">
    <citation type="submission" date="2018-03" db="EMBL/GenBank/DDBJ databases">
        <authorList>
            <person name="Keele B.F."/>
        </authorList>
    </citation>
    <scope>NUCLEOTIDE SEQUENCE [LARGE SCALE GENOMIC DNA]</scope>
    <source>
        <strain evidence="6 7">D13</strain>
    </source>
</reference>
<dbReference type="EMBL" id="CP027860">
    <property type="protein sequence ID" value="AVP97017.1"/>
    <property type="molecule type" value="Genomic_DNA"/>
</dbReference>
<evidence type="ECO:0000313" key="7">
    <source>
        <dbReference type="Proteomes" id="UP000241074"/>
    </source>
</evidence>
<dbReference type="PANTHER" id="PTHR43739">
    <property type="entry name" value="XYLOGLUCANASE (EUROFUNG)"/>
    <property type="match status" value="1"/>
</dbReference>
<dbReference type="SUPFAM" id="SSF110296">
    <property type="entry name" value="Oligoxyloglucan reducing end-specific cellobiohydrolase"/>
    <property type="match status" value="1"/>
</dbReference>
<dbReference type="InterPro" id="IPR002884">
    <property type="entry name" value="P_dom"/>
</dbReference>
<evidence type="ECO:0000256" key="1">
    <source>
        <dbReference type="ARBA" id="ARBA00022670"/>
    </source>
</evidence>
<dbReference type="Gene3D" id="3.40.50.1460">
    <property type="match status" value="1"/>
</dbReference>
<keyword evidence="1" id="KW-0645">Protease</keyword>
<dbReference type="InterPro" id="IPR052025">
    <property type="entry name" value="Xyloglucanase_GH74"/>
</dbReference>
<dbReference type="InterPro" id="IPR029031">
    <property type="entry name" value="Gingipain_N_sf"/>
</dbReference>
<dbReference type="SUPFAM" id="SSF50939">
    <property type="entry name" value="Sialidases"/>
    <property type="match status" value="1"/>
</dbReference>
<sequence length="1929" mass="203718">MAIRSGVMRRFVSCLVCVLAMAATPVWSAVETAVSRDPELGTRTALPNAKFKKRLHRYDEPMRAQQFFNWQRSKDQSFDTDRAIAEARRLAEQMPWFSSARNEVVAGVPNLDQSGTEPNSALDSWTALGPGNVGGRTRTLVFHPNFASNNTMFVGGVAGGIWRTTDGGSTWSPLGDFNPNIAVTAMLIDRTNANHLWVGTGEGFFNVDGVRGAGIFESNDGGTTWTQIQTTAPSASNTNFRYVIDMAQSPNAAATFYVTTLTGLWRTTDSGATWTRYIDPTAGTAANGCHDIIVRPDITPNDTVVVSCGNFAPTGTATGIWQSTNANAVTPTWSKRLGPAGTTVLNRMGRTSLAVAPSNSATMYALIACSAQATSGTTACGDLGGTANDNHFDDGLRAIYRSTDGGATWAAQYTNGFTEATTANRELLLTNPLIGRCGLCTSICGVGATSSYGGQGWYDNVIAVDPANASRVWVGGIDLWRSDDAGVNWGIASYWGQQYMPGVPVTNYAHADQHGIWFPPNYDGSTVKTLFVTNDGGVHRTLDATVAVGTSSTNSQATNSICGQANRPAIAWGNLNNGYQVTQFYHGTVFPNGQTYFGGAQDNGTNLRAESTMSANQWNEVNGGDGGYVAVDPTNTNILYSETTGISIDKSTDGGVNWASAISGITDVGGLFINPFLLDPNLNTRLFTSGRSIWRSANSAGTWTQASSALATRTCGASAFNDNYSAYAVAPGDSNLMVMGSDLGRLCRITNATSSTNATTPVCTTPLGTNCATISSIAFDATQATSTAQNSRVVFATVSDFGFSHVLKSTDGGQTWTAIDNQAGTTARLPDVPAHSLVTDAAYGVGQRLYVGTDLGVFVSIDAGLNWMRENAGFANTPVEWLQMHARTIGTGLAAAKAPATGQLFAFTHGRSLFKTSLRAAGGFCASPAAAIPDNNVGGATSSITLSNISATQTGWIDLDLQMTVTHANVGDLSATLTRTSGAGAPVSVTLFSRPGVPSTSFCTGSGDNIAATFDDDADFTAETRCIDANTPTLAGQFRAEGALSSVLVAGTATYQLTINDQAAGTAGTLNSWCLVPTANTDATVPVTLSALTSERDQQGVLTVRVTTDVQVSVAAFELSSTRREQEVFERAAAGADRTMPDTLQLRAPYSGNQFYLRILNIDGSADTLGPFQVGQHYGRAASNGEAVPIDWPAVRQEQNQIGRSPASVSAGTGVARPAVNLLVADDGIQNVSYEALMTAGATGFADVPLADLALSLEGRQVAVNVRSADTIFNAGDEIEFVGHSLHRPSQTGAAYESLYSRRLPYRLSVDPDHALRVRPARTNDTPTDGPAQVRQQVTVEDNQLYVYSAPLNDPWAWSRTLAMNGSPATTQHQFSLASVDVAAPASIEVSLYGGNDFPLGGLDHHVEVLLNGQLLGETQFDGLQAQTMRFSLPAGSLQANNTLSVRVPGDVGQVYDMVYLEDIQVDYYRTLQATDGQLSFVSETGAGQPVALPQGYLMSDAFEDPVPLCVPEACQTLTITGLQPATARIYQGAGEDWFEIAAVEQSGALRFTAPVSAGHRFEVADASGLKHPEVAAIADTTMLSAGPAEYLVIAHPQFRSALSGLLAARQSDGLSTKLVDVDAVYQQYAGGRVDPQAIDDYVAFAYANLGTRYVLLVGGDTYDYFDDLHLGAISHMPTIYRAGDAFVRFAASDNAFADIDGDLVPELAIGRLPVRTVAELNTQINKILAYQSNHASTLVFGADLSADGVDFDTLVDAHQLAYVGPGSKLSIYPDVSGMPAAKALLVDTINAGARYVEYFGHSSPDRWSYSPMLTASDLNSGALTNINQPIVVNQLGCWNTFFVSPQANGMAHAWLNNTAGAAAVIGATALIEIGSGHELGLRISERLQPGARIGDVLKSAKQDLQADGINAVDVLVVSTLLGDPAMPY</sequence>
<evidence type="ECO:0000313" key="6">
    <source>
        <dbReference type="EMBL" id="AVP97017.1"/>
    </source>
</evidence>
<keyword evidence="7" id="KW-1185">Reference proteome</keyword>
<dbReference type="PROSITE" id="PS51829">
    <property type="entry name" value="P_HOMO_B"/>
    <property type="match status" value="1"/>
</dbReference>
<dbReference type="Gene3D" id="2.130.10.10">
    <property type="entry name" value="YVTN repeat-like/Quinoprotein amine dehydrogenase"/>
    <property type="match status" value="4"/>
</dbReference>
<dbReference type="KEGG" id="xba:C7S18_07340"/>
<dbReference type="InterPro" id="IPR001769">
    <property type="entry name" value="Gingipain"/>
</dbReference>
<proteinExistence type="predicted"/>
<dbReference type="GO" id="GO:0008234">
    <property type="term" value="F:cysteine-type peptidase activity"/>
    <property type="evidence" value="ECO:0007669"/>
    <property type="project" value="InterPro"/>
</dbReference>
<protein>
    <recommendedName>
        <fullName evidence="5">P/Homo B domain-containing protein</fullName>
    </recommendedName>
</protein>
<dbReference type="SUPFAM" id="SSF52129">
    <property type="entry name" value="Caspase-like"/>
    <property type="match status" value="1"/>
</dbReference>
<accession>A0A2P1PQ96</accession>